<reference evidence="1 2" key="1">
    <citation type="submission" date="2018-11" db="EMBL/GenBank/DDBJ databases">
        <title>Chitinophaga lutea sp.nov., isolate from arsenic contaminated soil.</title>
        <authorList>
            <person name="Zong Y."/>
        </authorList>
    </citation>
    <scope>NUCLEOTIDE SEQUENCE [LARGE SCALE GENOMIC DNA]</scope>
    <source>
        <strain evidence="1 2">ZY74</strain>
    </source>
</reference>
<sequence length="257" mass="29898">MATQTFGEIRNAAVELWTKSLNRTRQEGDLTDDYSASLLCTWQSDCGKACNKHCSFYCSLGDWLNNISDILYDERWDNLSDEDHEVIFRFYTKIMLLVSEVVEDFLHLHRRVNNTKEKSDASRDFEKGAFAADETRNLSNFINSVGKHKTERNNLHVCNHHLTTEFEDFGAKPTANQIRLDQLQWDAADQNTTILMPRLNYFIEVIARMHDRLHELLQDPTYSKRVYDLYADKFGDQDDEDGPEVIIYEEDPTEPAA</sequence>
<name>A0A3N4Q1S1_9BACT</name>
<dbReference type="RefSeq" id="WP_123845666.1">
    <property type="nucleotide sequence ID" value="NZ_RPDH01000001.1"/>
</dbReference>
<organism evidence="1 2">
    <name type="scientific">Chitinophaga lutea</name>
    <dbReference type="NCBI Taxonomy" id="2488634"/>
    <lineage>
        <taxon>Bacteria</taxon>
        <taxon>Pseudomonadati</taxon>
        <taxon>Bacteroidota</taxon>
        <taxon>Chitinophagia</taxon>
        <taxon>Chitinophagales</taxon>
        <taxon>Chitinophagaceae</taxon>
        <taxon>Chitinophaga</taxon>
    </lineage>
</organism>
<keyword evidence="2" id="KW-1185">Reference proteome</keyword>
<dbReference type="OrthoDB" id="1495135at2"/>
<proteinExistence type="predicted"/>
<protein>
    <submittedName>
        <fullName evidence="1">Uncharacterized protein</fullName>
    </submittedName>
</protein>
<evidence type="ECO:0000313" key="2">
    <source>
        <dbReference type="Proteomes" id="UP000278351"/>
    </source>
</evidence>
<dbReference type="AlphaFoldDB" id="A0A3N4Q1S1"/>
<dbReference type="EMBL" id="RPDH01000001">
    <property type="protein sequence ID" value="RPE13149.1"/>
    <property type="molecule type" value="Genomic_DNA"/>
</dbReference>
<gene>
    <name evidence="1" type="ORF">EGT74_06355</name>
</gene>
<accession>A0A3N4Q1S1</accession>
<comment type="caution">
    <text evidence="1">The sequence shown here is derived from an EMBL/GenBank/DDBJ whole genome shotgun (WGS) entry which is preliminary data.</text>
</comment>
<dbReference type="Proteomes" id="UP000278351">
    <property type="component" value="Unassembled WGS sequence"/>
</dbReference>
<evidence type="ECO:0000313" key="1">
    <source>
        <dbReference type="EMBL" id="RPE13149.1"/>
    </source>
</evidence>